<evidence type="ECO:0000313" key="2">
    <source>
        <dbReference type="EMBL" id="AMP05781.1"/>
    </source>
</evidence>
<dbReference type="PANTHER" id="PTHR36455:SF1">
    <property type="entry name" value="BLR8292 PROTEIN"/>
    <property type="match status" value="1"/>
</dbReference>
<proteinExistence type="predicted"/>
<name>A0A127Q8V0_9BURK</name>
<dbReference type="Pfam" id="PF05717">
    <property type="entry name" value="TnpB_IS66"/>
    <property type="match status" value="1"/>
</dbReference>
<dbReference type="EMBL" id="CP013234">
    <property type="protein sequence ID" value="AMP07276.1"/>
    <property type="molecule type" value="Genomic_DNA"/>
</dbReference>
<dbReference type="InterPro" id="IPR008878">
    <property type="entry name" value="Transposase_IS66_Orf2"/>
</dbReference>
<dbReference type="KEGG" id="cpra:CPter91_4128"/>
<dbReference type="STRING" id="279113.CPter91_2980"/>
<dbReference type="PANTHER" id="PTHR36455">
    <property type="match status" value="1"/>
</dbReference>
<evidence type="ECO:0000313" key="1">
    <source>
        <dbReference type="EMBL" id="AMP05322.1"/>
    </source>
</evidence>
<dbReference type="KEGG" id="cpra:CPter91_3455"/>
<protein>
    <submittedName>
        <fullName evidence="3">Putative transposase</fullName>
    </submittedName>
</protein>
<gene>
    <name evidence="1" type="ORF">CPter91_2980</name>
    <name evidence="2" type="ORF">CPter91_3455</name>
    <name evidence="3" type="ORF">CPter91_4128</name>
    <name evidence="4" type="ORF">CPter91_4983</name>
</gene>
<dbReference type="Proteomes" id="UP000074561">
    <property type="component" value="Chromosome"/>
</dbReference>
<reference evidence="3 5" key="1">
    <citation type="submission" date="2015-11" db="EMBL/GenBank/DDBJ databases">
        <title>Exploring the genomic traits of fungus-feeding bacterial genus Collimonas.</title>
        <authorList>
            <person name="Song C."/>
            <person name="Schmidt R."/>
            <person name="de Jager V."/>
            <person name="Krzyzanowska D."/>
            <person name="Jongedijk E."/>
            <person name="Cankar K."/>
            <person name="Beekwilder J."/>
            <person name="van Veen A."/>
            <person name="de Boer W."/>
            <person name="van Veen J.A."/>
            <person name="Garbeva P."/>
        </authorList>
    </citation>
    <scope>NUCLEOTIDE SEQUENCE [LARGE SCALE GENOMIC DNA]</scope>
    <source>
        <strain evidence="3 5">Ter91</strain>
    </source>
</reference>
<dbReference type="NCBIfam" id="NF033819">
    <property type="entry name" value="IS66_TnpB"/>
    <property type="match status" value="1"/>
</dbReference>
<dbReference type="KEGG" id="cpra:CPter91_4983"/>
<evidence type="ECO:0000313" key="4">
    <source>
        <dbReference type="EMBL" id="AMP07276.1"/>
    </source>
</evidence>
<evidence type="ECO:0000313" key="5">
    <source>
        <dbReference type="Proteomes" id="UP000074561"/>
    </source>
</evidence>
<dbReference type="PATRIC" id="fig|279113.9.peg.2944"/>
<dbReference type="OrthoDB" id="9801450at2"/>
<dbReference type="KEGG" id="cpra:CPter91_2980"/>
<dbReference type="EMBL" id="CP013234">
    <property type="protein sequence ID" value="AMP05322.1"/>
    <property type="molecule type" value="Genomic_DNA"/>
</dbReference>
<sequence length="115" mass="12950">MIGLPAGTRIWIVAGVTDMRCGFNGLAAKVQTALEEDPFSGHVFVFRGRRGDIVKLLWWTGDGLCLLAKRLERGYFVWPQARNGTVHLSQAQLSMLIEGIDWRRPERTQRPQSGL</sequence>
<dbReference type="EMBL" id="CP013234">
    <property type="protein sequence ID" value="AMP06444.1"/>
    <property type="molecule type" value="Genomic_DNA"/>
</dbReference>
<dbReference type="RefSeq" id="WP_061941207.1">
    <property type="nucleotide sequence ID" value="NZ_CP013234.1"/>
</dbReference>
<accession>A0A127Q8V0</accession>
<evidence type="ECO:0000313" key="3">
    <source>
        <dbReference type="EMBL" id="AMP06444.1"/>
    </source>
</evidence>
<organism evidence="3 5">
    <name type="scientific">Collimonas pratensis</name>
    <dbReference type="NCBI Taxonomy" id="279113"/>
    <lineage>
        <taxon>Bacteria</taxon>
        <taxon>Pseudomonadati</taxon>
        <taxon>Pseudomonadota</taxon>
        <taxon>Betaproteobacteria</taxon>
        <taxon>Burkholderiales</taxon>
        <taxon>Oxalobacteraceae</taxon>
        <taxon>Collimonas</taxon>
    </lineage>
</organism>
<dbReference type="AlphaFoldDB" id="A0A127Q8V0"/>
<dbReference type="EMBL" id="CP013234">
    <property type="protein sequence ID" value="AMP05781.1"/>
    <property type="molecule type" value="Genomic_DNA"/>
</dbReference>